<evidence type="ECO:0000313" key="1">
    <source>
        <dbReference type="EMBL" id="MFC1399918.1"/>
    </source>
</evidence>
<reference evidence="1 2" key="1">
    <citation type="submission" date="2024-09" db="EMBL/GenBank/DDBJ databases">
        <authorList>
            <person name="Lee S.D."/>
        </authorList>
    </citation>
    <scope>NUCLEOTIDE SEQUENCE [LARGE SCALE GENOMIC DNA]</scope>
    <source>
        <strain evidence="1 2">N1-5</strain>
    </source>
</reference>
<comment type="caution">
    <text evidence="1">The sequence shown here is derived from an EMBL/GenBank/DDBJ whole genome shotgun (WGS) entry which is preliminary data.</text>
</comment>
<dbReference type="EMBL" id="JBHEZZ010000001">
    <property type="protein sequence ID" value="MFC1399918.1"/>
    <property type="molecule type" value="Genomic_DNA"/>
</dbReference>
<name>A0ABV6UEN2_9ACTN</name>
<keyword evidence="2" id="KW-1185">Reference proteome</keyword>
<sequence length="144" mass="15984">MAKARKYGPGRFAEFQGHLYRALVDDRAPMITLRVDSDDPVPEGLAPDPQGPAGSYLVDPHDVTAWYAASWTFRWKGELFSSGGLVDGRINGYYQGAKGAAFADKYLTRTGAIEYEGDFPLEEVTDLTEDRYDLLAAWKAKQSQ</sequence>
<proteinExistence type="predicted"/>
<protein>
    <submittedName>
        <fullName evidence="1">Uncharacterized protein</fullName>
    </submittedName>
</protein>
<dbReference type="Proteomes" id="UP001592528">
    <property type="component" value="Unassembled WGS sequence"/>
</dbReference>
<dbReference type="RefSeq" id="WP_157623621.1">
    <property type="nucleotide sequence ID" value="NZ_JBHEZZ010000001.1"/>
</dbReference>
<accession>A0ABV6UEN2</accession>
<organism evidence="1 2">
    <name type="scientific">Streptacidiphilus cavernicola</name>
    <dbReference type="NCBI Taxonomy" id="3342716"/>
    <lineage>
        <taxon>Bacteria</taxon>
        <taxon>Bacillati</taxon>
        <taxon>Actinomycetota</taxon>
        <taxon>Actinomycetes</taxon>
        <taxon>Kitasatosporales</taxon>
        <taxon>Streptomycetaceae</taxon>
        <taxon>Streptacidiphilus</taxon>
    </lineage>
</organism>
<evidence type="ECO:0000313" key="2">
    <source>
        <dbReference type="Proteomes" id="UP001592528"/>
    </source>
</evidence>
<gene>
    <name evidence="1" type="ORF">ACEZDJ_01265</name>
</gene>